<evidence type="ECO:0000256" key="1">
    <source>
        <dbReference type="ARBA" id="ARBA00022801"/>
    </source>
</evidence>
<dbReference type="InterPro" id="IPR029058">
    <property type="entry name" value="AB_hydrolase_fold"/>
</dbReference>
<dbReference type="SUPFAM" id="SSF53474">
    <property type="entry name" value="alpha/beta-Hydrolases"/>
    <property type="match status" value="1"/>
</dbReference>
<dbReference type="Pfam" id="PF20434">
    <property type="entry name" value="BD-FAE"/>
    <property type="match status" value="1"/>
</dbReference>
<dbReference type="Proteomes" id="UP000032300">
    <property type="component" value="Chromosome"/>
</dbReference>
<protein>
    <recommendedName>
        <fullName evidence="2">BD-FAE-like domain-containing protein</fullName>
    </recommendedName>
</protein>
<reference evidence="3 4" key="2">
    <citation type="submission" date="2015-02" db="EMBL/GenBank/DDBJ databases">
        <title>The complete genome of Sphingomonas hengshuiensis sp. WHSC-8 isolated from soil of Hengshui Lake.</title>
        <authorList>
            <person name="Wei S."/>
            <person name="Guo J."/>
            <person name="Su C."/>
            <person name="Wu R."/>
            <person name="Zhang Z."/>
            <person name="Liang K."/>
            <person name="Li H."/>
            <person name="Wang T."/>
            <person name="Liu H."/>
            <person name="Zhang C."/>
            <person name="Li Z."/>
            <person name="Wang Q."/>
            <person name="Meng J."/>
        </authorList>
    </citation>
    <scope>NUCLEOTIDE SEQUENCE [LARGE SCALE GENOMIC DNA]</scope>
    <source>
        <strain evidence="3 4">WHSC-8</strain>
    </source>
</reference>
<dbReference type="KEGG" id="sphi:TS85_12095"/>
<name>A0A7U4J8X5_9SPHN</name>
<evidence type="ECO:0000259" key="2">
    <source>
        <dbReference type="Pfam" id="PF20434"/>
    </source>
</evidence>
<accession>A0A7U4J8X5</accession>
<keyword evidence="1" id="KW-0378">Hydrolase</keyword>
<dbReference type="AlphaFoldDB" id="A0A7U4J8X5"/>
<dbReference type="PROSITE" id="PS51318">
    <property type="entry name" value="TAT"/>
    <property type="match status" value="1"/>
</dbReference>
<organism evidence="3 4">
    <name type="scientific">Sphingomonas hengshuiensis</name>
    <dbReference type="NCBI Taxonomy" id="1609977"/>
    <lineage>
        <taxon>Bacteria</taxon>
        <taxon>Pseudomonadati</taxon>
        <taxon>Pseudomonadota</taxon>
        <taxon>Alphaproteobacteria</taxon>
        <taxon>Sphingomonadales</taxon>
        <taxon>Sphingomonadaceae</taxon>
        <taxon>Sphingomonas</taxon>
    </lineage>
</organism>
<dbReference type="Gene3D" id="3.40.50.1820">
    <property type="entry name" value="alpha/beta hydrolase"/>
    <property type="match status" value="1"/>
</dbReference>
<dbReference type="GO" id="GO:0016787">
    <property type="term" value="F:hydrolase activity"/>
    <property type="evidence" value="ECO:0007669"/>
    <property type="project" value="UniProtKB-KW"/>
</dbReference>
<dbReference type="InterPro" id="IPR006311">
    <property type="entry name" value="TAT_signal"/>
</dbReference>
<gene>
    <name evidence="3" type="ORF">TS85_12095</name>
</gene>
<dbReference type="InterPro" id="IPR049492">
    <property type="entry name" value="BD-FAE-like_dom"/>
</dbReference>
<sequence>MTPETLPLDRRTLLGGAIGAAMIPLAARAAAWPPAEQFALWPGTPPGGATAPATARAPIVGVYRATRPDGRAVLSIPGGGYGFVSVGNEGSDVAAALNPLGITVFVLNYRLPGEGWARRWDVPLQDAQRAMRLIRARAATWAIDPARLGILGFSSGGHLGADLAVAHDDRVYDPVDAADALPARPFYAGLVYPVVDFATAGPNSRSASGLLGEHRDPAIIARHTPLARVTAATPPVFLLHAMDDGTVPVTQSLAMIDACRRAQVPVEAHLIERGGHGFGAAQLPVDAPGRNWLDVFARWTATR</sequence>
<reference evidence="3 4" key="1">
    <citation type="journal article" date="2015" name="Int. J. Syst. Evol. Microbiol.">
        <title>Sphingomonas hengshuiensis sp. nov., isolated from lake wetland.</title>
        <authorList>
            <person name="Wei S."/>
            <person name="Wang T."/>
            <person name="Liu H."/>
            <person name="Zhang C."/>
            <person name="Guo J."/>
            <person name="Wang Q."/>
            <person name="Liang K."/>
            <person name="Zhang Z."/>
        </authorList>
    </citation>
    <scope>NUCLEOTIDE SEQUENCE [LARGE SCALE GENOMIC DNA]</scope>
    <source>
        <strain evidence="3 4">WHSC-8</strain>
    </source>
</reference>
<evidence type="ECO:0000313" key="3">
    <source>
        <dbReference type="EMBL" id="AJP72368.1"/>
    </source>
</evidence>
<dbReference type="OrthoDB" id="9771666at2"/>
<dbReference type="RefSeq" id="WP_044332449.1">
    <property type="nucleotide sequence ID" value="NZ_CP010836.1"/>
</dbReference>
<proteinExistence type="predicted"/>
<feature type="domain" description="BD-FAE-like" evidence="2">
    <location>
        <begin position="71"/>
        <end position="255"/>
    </location>
</feature>
<evidence type="ECO:0000313" key="4">
    <source>
        <dbReference type="Proteomes" id="UP000032300"/>
    </source>
</evidence>
<dbReference type="EMBL" id="CP010836">
    <property type="protein sequence ID" value="AJP72368.1"/>
    <property type="molecule type" value="Genomic_DNA"/>
</dbReference>
<dbReference type="PANTHER" id="PTHR48081:SF6">
    <property type="entry name" value="PEPTIDASE S9 PROLYL OLIGOPEPTIDASE CATALYTIC DOMAIN-CONTAINING PROTEIN"/>
    <property type="match status" value="1"/>
</dbReference>
<dbReference type="InterPro" id="IPR050300">
    <property type="entry name" value="GDXG_lipolytic_enzyme"/>
</dbReference>
<dbReference type="PANTHER" id="PTHR48081">
    <property type="entry name" value="AB HYDROLASE SUPERFAMILY PROTEIN C4A8.06C"/>
    <property type="match status" value="1"/>
</dbReference>
<keyword evidence="4" id="KW-1185">Reference proteome</keyword>